<name>A0ABU7XNR8_9FLAO</name>
<evidence type="ECO:0000259" key="1">
    <source>
        <dbReference type="Pfam" id="PF00899"/>
    </source>
</evidence>
<keyword evidence="3" id="KW-1185">Reference proteome</keyword>
<feature type="domain" description="THIF-type NAD/FAD binding fold" evidence="1">
    <location>
        <begin position="13"/>
        <end position="241"/>
    </location>
</feature>
<dbReference type="InterPro" id="IPR035985">
    <property type="entry name" value="Ubiquitin-activating_enz"/>
</dbReference>
<dbReference type="Gene3D" id="3.40.50.720">
    <property type="entry name" value="NAD(P)-binding Rossmann-like Domain"/>
    <property type="match status" value="1"/>
</dbReference>
<sequence>MKKLTEEELATYEWQLDVPGHGIDGQERLKNSTVLVSRCGGLGSVVAYELAAAGVGTLILAHAGNVKHSDLNRQLLMTHDWLGKPRVESAERRLKELNPHINIISVPENINEQNAEKLVGMADVIVDAAPLFEERFLMNREAIKQSKPLVDCAMYELEAQITTIVPGETACLSCLYPEQPVAWKRRFPVFGAVSGTIACLGAMEAIKLISGFGEPLKNRLLTMDMKTMDVQTIHIKPRKGCAICGG</sequence>
<dbReference type="PANTHER" id="PTHR10953:SF102">
    <property type="entry name" value="ADENYLYLTRANSFERASE AND SULFURTRANSFERASE MOCS3"/>
    <property type="match status" value="1"/>
</dbReference>
<reference evidence="2 3" key="1">
    <citation type="submission" date="2022-09" db="EMBL/GenBank/DDBJ databases">
        <title>Genome sequencing of Flavivirga sp. MEBiC05379.</title>
        <authorList>
            <person name="Oh H.-M."/>
            <person name="Kwon K.K."/>
            <person name="Park M.J."/>
            <person name="Yang S.-H."/>
        </authorList>
    </citation>
    <scope>NUCLEOTIDE SEQUENCE [LARGE SCALE GENOMIC DNA]</scope>
    <source>
        <strain evidence="2 3">MEBiC05379</strain>
    </source>
</reference>
<organism evidence="2 3">
    <name type="scientific">Flavivirga spongiicola</name>
    <dbReference type="NCBI Taxonomy" id="421621"/>
    <lineage>
        <taxon>Bacteria</taxon>
        <taxon>Pseudomonadati</taxon>
        <taxon>Bacteroidota</taxon>
        <taxon>Flavobacteriia</taxon>
        <taxon>Flavobacteriales</taxon>
        <taxon>Flavobacteriaceae</taxon>
        <taxon>Flavivirga</taxon>
    </lineage>
</organism>
<evidence type="ECO:0000313" key="3">
    <source>
        <dbReference type="Proteomes" id="UP001337305"/>
    </source>
</evidence>
<protein>
    <submittedName>
        <fullName evidence="2">HesA/MoeB/ThiF family protein</fullName>
    </submittedName>
</protein>
<dbReference type="EMBL" id="JAODOP010000004">
    <property type="protein sequence ID" value="MEF3832360.1"/>
    <property type="molecule type" value="Genomic_DNA"/>
</dbReference>
<dbReference type="RefSeq" id="WP_303304741.1">
    <property type="nucleotide sequence ID" value="NZ_JAODOP010000004.1"/>
</dbReference>
<dbReference type="CDD" id="cd00757">
    <property type="entry name" value="ThiF_MoeB_HesA_family"/>
    <property type="match status" value="1"/>
</dbReference>
<dbReference type="InterPro" id="IPR045886">
    <property type="entry name" value="ThiF/MoeB/HesA"/>
</dbReference>
<dbReference type="InterPro" id="IPR000594">
    <property type="entry name" value="ThiF_NAD_FAD-bd"/>
</dbReference>
<dbReference type="Pfam" id="PF00899">
    <property type="entry name" value="ThiF"/>
    <property type="match status" value="1"/>
</dbReference>
<gene>
    <name evidence="2" type="ORF">N1F79_04410</name>
</gene>
<comment type="caution">
    <text evidence="2">The sequence shown here is derived from an EMBL/GenBank/DDBJ whole genome shotgun (WGS) entry which is preliminary data.</text>
</comment>
<dbReference type="PANTHER" id="PTHR10953">
    <property type="entry name" value="UBIQUITIN-ACTIVATING ENZYME E1"/>
    <property type="match status" value="1"/>
</dbReference>
<dbReference type="SUPFAM" id="SSF69572">
    <property type="entry name" value="Activating enzymes of the ubiquitin-like proteins"/>
    <property type="match status" value="1"/>
</dbReference>
<evidence type="ECO:0000313" key="2">
    <source>
        <dbReference type="EMBL" id="MEF3832360.1"/>
    </source>
</evidence>
<proteinExistence type="predicted"/>
<dbReference type="Proteomes" id="UP001337305">
    <property type="component" value="Unassembled WGS sequence"/>
</dbReference>
<accession>A0ABU7XNR8</accession>